<dbReference type="GO" id="GO:0062054">
    <property type="term" value="F:fluoride channel activity"/>
    <property type="evidence" value="ECO:0007669"/>
    <property type="project" value="UniProtKB-UniRule"/>
</dbReference>
<dbReference type="KEGG" id="fhl:OE105_04070"/>
<comment type="subcellular location">
    <subcellularLocation>
        <location evidence="1 14">Cell membrane</location>
        <topology evidence="1 14">Multi-pass membrane protein</topology>
    </subcellularLocation>
</comment>
<feature type="transmembrane region" description="Helical" evidence="14">
    <location>
        <begin position="96"/>
        <end position="115"/>
    </location>
</feature>
<dbReference type="PANTHER" id="PTHR28259">
    <property type="entry name" value="FLUORIDE EXPORT PROTEIN 1-RELATED"/>
    <property type="match status" value="1"/>
</dbReference>
<keyword evidence="9 14" id="KW-0472">Membrane</keyword>
<comment type="similarity">
    <text evidence="11 14">Belongs to the fluoride channel Fluc/FEX (TC 1.A.43) family.</text>
</comment>
<evidence type="ECO:0000256" key="10">
    <source>
        <dbReference type="ARBA" id="ARBA00023303"/>
    </source>
</evidence>
<dbReference type="GO" id="GO:0005886">
    <property type="term" value="C:plasma membrane"/>
    <property type="evidence" value="ECO:0007669"/>
    <property type="project" value="UniProtKB-SubCell"/>
</dbReference>
<evidence type="ECO:0000256" key="7">
    <source>
        <dbReference type="ARBA" id="ARBA00023053"/>
    </source>
</evidence>
<dbReference type="RefSeq" id="WP_275421463.1">
    <property type="nucleotide sequence ID" value="NZ_CP106877.1"/>
</dbReference>
<gene>
    <name evidence="14" type="primary">fluC</name>
    <name evidence="14" type="synonym">crcB</name>
    <name evidence="15" type="ORF">OE105_04070</name>
</gene>
<keyword evidence="5 14" id="KW-0479">Metal-binding</keyword>
<evidence type="ECO:0000256" key="12">
    <source>
        <dbReference type="ARBA" id="ARBA00035585"/>
    </source>
</evidence>
<dbReference type="InterPro" id="IPR003691">
    <property type="entry name" value="FluC"/>
</dbReference>
<keyword evidence="8 14" id="KW-0406">Ion transport</keyword>
<dbReference type="HAMAP" id="MF_00454">
    <property type="entry name" value="FluC"/>
    <property type="match status" value="1"/>
</dbReference>
<evidence type="ECO:0000256" key="9">
    <source>
        <dbReference type="ARBA" id="ARBA00023136"/>
    </source>
</evidence>
<keyword evidence="3 14" id="KW-1003">Cell membrane</keyword>
<keyword evidence="6 14" id="KW-1133">Transmembrane helix</keyword>
<dbReference type="Proteomes" id="UP001164726">
    <property type="component" value="Chromosome"/>
</dbReference>
<organism evidence="15 16">
    <name type="scientific">Fervidibacillus halotolerans</name>
    <dbReference type="NCBI Taxonomy" id="2980027"/>
    <lineage>
        <taxon>Bacteria</taxon>
        <taxon>Bacillati</taxon>
        <taxon>Bacillota</taxon>
        <taxon>Bacilli</taxon>
        <taxon>Bacillales</taxon>
        <taxon>Bacillaceae</taxon>
        <taxon>Fervidibacillus</taxon>
    </lineage>
</organism>
<evidence type="ECO:0000256" key="3">
    <source>
        <dbReference type="ARBA" id="ARBA00022475"/>
    </source>
</evidence>
<dbReference type="EMBL" id="CP106877">
    <property type="protein sequence ID" value="WAA13307.1"/>
    <property type="molecule type" value="Genomic_DNA"/>
</dbReference>
<sequence>MTVVFVIIGGFLGAIFRFSISGFMNQRTDLFFPVGTFFVNMIGSFLLGLLVGSDQSGSYIFDWFGIGFLGSFTTYSTFMNELVQFDECEEKREAKLYVLISLFFGFLFGWIGIFVGKTFFF</sequence>
<protein>
    <recommendedName>
        <fullName evidence="14">Fluoride-specific ion channel FluC</fullName>
    </recommendedName>
</protein>
<keyword evidence="16" id="KW-1185">Reference proteome</keyword>
<evidence type="ECO:0000256" key="11">
    <source>
        <dbReference type="ARBA" id="ARBA00035120"/>
    </source>
</evidence>
<dbReference type="GO" id="GO:0046872">
    <property type="term" value="F:metal ion binding"/>
    <property type="evidence" value="ECO:0007669"/>
    <property type="project" value="UniProtKB-KW"/>
</dbReference>
<feature type="binding site" evidence="14">
    <location>
        <position position="70"/>
    </location>
    <ligand>
        <name>Na(+)</name>
        <dbReference type="ChEBI" id="CHEBI:29101"/>
        <note>structural</note>
    </ligand>
</feature>
<evidence type="ECO:0000256" key="4">
    <source>
        <dbReference type="ARBA" id="ARBA00022692"/>
    </source>
</evidence>
<reference evidence="15" key="1">
    <citation type="submission" date="2022-09" db="EMBL/GenBank/DDBJ databases">
        <title>Complete Genomes of Fervidibacillus albus and Fervidibacillus halotolerans isolated from tidal flat sediments.</title>
        <authorList>
            <person name="Kwon K.K."/>
            <person name="Yang S.-H."/>
            <person name="Park M.J."/>
            <person name="Oh H.-M."/>
        </authorList>
    </citation>
    <scope>NUCLEOTIDE SEQUENCE</scope>
    <source>
        <strain evidence="15">MEBiC13594</strain>
    </source>
</reference>
<proteinExistence type="inferred from homology"/>
<evidence type="ECO:0000313" key="16">
    <source>
        <dbReference type="Proteomes" id="UP001164726"/>
    </source>
</evidence>
<dbReference type="GO" id="GO:0140114">
    <property type="term" value="P:cellular detoxification of fluoride"/>
    <property type="evidence" value="ECO:0007669"/>
    <property type="project" value="UniProtKB-UniRule"/>
</dbReference>
<evidence type="ECO:0000256" key="14">
    <source>
        <dbReference type="HAMAP-Rule" id="MF_00454"/>
    </source>
</evidence>
<evidence type="ECO:0000256" key="5">
    <source>
        <dbReference type="ARBA" id="ARBA00022723"/>
    </source>
</evidence>
<evidence type="ECO:0000256" key="1">
    <source>
        <dbReference type="ARBA" id="ARBA00004651"/>
    </source>
</evidence>
<keyword evidence="2 14" id="KW-0813">Transport</keyword>
<feature type="binding site" evidence="14">
    <location>
        <position position="73"/>
    </location>
    <ligand>
        <name>Na(+)</name>
        <dbReference type="ChEBI" id="CHEBI:29101"/>
        <note>structural</note>
    </ligand>
</feature>
<accession>A0A9E8S198</accession>
<keyword evidence="7 14" id="KW-0915">Sodium</keyword>
<evidence type="ECO:0000256" key="8">
    <source>
        <dbReference type="ARBA" id="ARBA00023065"/>
    </source>
</evidence>
<evidence type="ECO:0000313" key="15">
    <source>
        <dbReference type="EMBL" id="WAA13307.1"/>
    </source>
</evidence>
<keyword evidence="4 14" id="KW-0812">Transmembrane</keyword>
<comment type="activity regulation">
    <text evidence="14">Na(+) is not transported, but it plays an essential structural role and its presence is essential for fluoride channel function.</text>
</comment>
<comment type="function">
    <text evidence="13 14">Fluoride-specific ion channel. Important for reducing fluoride concentration in the cell, thus reducing its toxicity.</text>
</comment>
<feature type="transmembrane region" description="Helical" evidence="14">
    <location>
        <begin position="57"/>
        <end position="75"/>
    </location>
</feature>
<name>A0A9E8S198_9BACI</name>
<dbReference type="Pfam" id="PF02537">
    <property type="entry name" value="CRCB"/>
    <property type="match status" value="1"/>
</dbReference>
<comment type="catalytic activity">
    <reaction evidence="12">
        <text>fluoride(in) = fluoride(out)</text>
        <dbReference type="Rhea" id="RHEA:76159"/>
        <dbReference type="ChEBI" id="CHEBI:17051"/>
    </reaction>
    <physiologicalReaction direction="left-to-right" evidence="12">
        <dbReference type="Rhea" id="RHEA:76160"/>
    </physiologicalReaction>
</comment>
<evidence type="ECO:0000256" key="2">
    <source>
        <dbReference type="ARBA" id="ARBA00022448"/>
    </source>
</evidence>
<feature type="transmembrane region" description="Helical" evidence="14">
    <location>
        <begin position="6"/>
        <end position="23"/>
    </location>
</feature>
<dbReference type="AlphaFoldDB" id="A0A9E8S198"/>
<dbReference type="PANTHER" id="PTHR28259:SF16">
    <property type="entry name" value="FLUORIDE-SPECIFIC ION CHANNEL FLUC 2"/>
    <property type="match status" value="1"/>
</dbReference>
<keyword evidence="10 14" id="KW-0407">Ion channel</keyword>
<evidence type="ECO:0000256" key="13">
    <source>
        <dbReference type="ARBA" id="ARBA00049940"/>
    </source>
</evidence>
<evidence type="ECO:0000256" key="6">
    <source>
        <dbReference type="ARBA" id="ARBA00022989"/>
    </source>
</evidence>
<feature type="transmembrane region" description="Helical" evidence="14">
    <location>
        <begin position="30"/>
        <end position="51"/>
    </location>
</feature>